<dbReference type="Gene3D" id="3.30.420.10">
    <property type="entry name" value="Ribonuclease H-like superfamily/Ribonuclease H"/>
    <property type="match status" value="3"/>
</dbReference>
<dbReference type="Gene3D" id="3.30.70.270">
    <property type="match status" value="2"/>
</dbReference>
<evidence type="ECO:0000259" key="2">
    <source>
        <dbReference type="Pfam" id="PF00078"/>
    </source>
</evidence>
<feature type="region of interest" description="Disordered" evidence="1">
    <location>
        <begin position="413"/>
        <end position="434"/>
    </location>
</feature>
<dbReference type="SUPFAM" id="SSF56672">
    <property type="entry name" value="DNA/RNA polymerases"/>
    <property type="match status" value="1"/>
</dbReference>
<organism evidence="4">
    <name type="scientific">Sesamum latifolium</name>
    <dbReference type="NCBI Taxonomy" id="2727402"/>
    <lineage>
        <taxon>Eukaryota</taxon>
        <taxon>Viridiplantae</taxon>
        <taxon>Streptophyta</taxon>
        <taxon>Embryophyta</taxon>
        <taxon>Tracheophyta</taxon>
        <taxon>Spermatophyta</taxon>
        <taxon>Magnoliopsida</taxon>
        <taxon>eudicotyledons</taxon>
        <taxon>Gunneridae</taxon>
        <taxon>Pentapetalae</taxon>
        <taxon>asterids</taxon>
        <taxon>lamiids</taxon>
        <taxon>Lamiales</taxon>
        <taxon>Pedaliaceae</taxon>
        <taxon>Sesamum</taxon>
    </lineage>
</organism>
<name>A0AAW2UHM4_9LAMI</name>
<protein>
    <submittedName>
        <fullName evidence="4">Uncharacterized protein</fullName>
    </submittedName>
</protein>
<feature type="domain" description="Reverse transcriptase/retrotransposon-derived protein RNase H-like" evidence="3">
    <location>
        <begin position="176"/>
        <end position="243"/>
    </location>
</feature>
<reference evidence="4" key="2">
    <citation type="journal article" date="2024" name="Plant">
        <title>Genomic evolution and insights into agronomic trait innovations of Sesamum species.</title>
        <authorList>
            <person name="Miao H."/>
            <person name="Wang L."/>
            <person name="Qu L."/>
            <person name="Liu H."/>
            <person name="Sun Y."/>
            <person name="Le M."/>
            <person name="Wang Q."/>
            <person name="Wei S."/>
            <person name="Zheng Y."/>
            <person name="Lin W."/>
            <person name="Duan Y."/>
            <person name="Cao H."/>
            <person name="Xiong S."/>
            <person name="Wang X."/>
            <person name="Wei L."/>
            <person name="Li C."/>
            <person name="Ma Q."/>
            <person name="Ju M."/>
            <person name="Zhao R."/>
            <person name="Li G."/>
            <person name="Mu C."/>
            <person name="Tian Q."/>
            <person name="Mei H."/>
            <person name="Zhang T."/>
            <person name="Gao T."/>
            <person name="Zhang H."/>
        </authorList>
    </citation>
    <scope>NUCLEOTIDE SEQUENCE</scope>
    <source>
        <strain evidence="4">KEN1</strain>
    </source>
</reference>
<dbReference type="InterPro" id="IPR041577">
    <property type="entry name" value="RT_RNaseH_2"/>
</dbReference>
<sequence length="686" mass="78355">MPRKDTIKSCWLLKIVKNQLHNFSWHILLCGHAIWIEERGATYPRLVDKIFRPQIGRNIEIYANDMLVKSKEARNHVVDLEETFSLLRKYKLKLNPVKCAFGVRGGRFLGFMVTQRGIEANPLKIKAILDMKAPTNVNEVQWLTGRITALSRFISKAAEKSLPFFKLLRKAKTFKWDASFQQAFEELKNYLAGLPLLVKPSQGNTLYLYLSATPQAVSSVLIREHEGKQMSIYYVSKVLNSVKGRTNLPLKQTLGKHDTSGRSVQWPVELSEYDISYLPQSTIKAQALAEFVFEMAGISLGDTFKTEKWLLHVDGSSTIQGSGAGIVIPSPQGEDLEFAVKFDFKASNNEAKYEALVIELKTSFDSFQLIQIPREENIKADYFSKLASALEDCRTSHITIKYLPKKKDTSQIIHGKPLDSKPEPSVSYSKEGSSTKNPIRTLYFDVYLNKKEYMSLRKYIVDAVEHAGTRILANKALWAGYFWPTMKQNAKQQVNKCERCQKHSSLIHQPAEPLTTLFAQWGMDIVGPFPLAPGQRNFLLVAIDYFTKWVEAEPLAHITEGEVMKFIWKNIGIKRRLERVGGNWTEELTSILWVYRTTSQGSTGESPFSLVYKTEAIIPAELGMPSHRVMNFFEKCNTELLKESLDLIEEFRKKAFIRVQRYKSTMINSYNKRLRTPSFQVGDLVL</sequence>
<dbReference type="Pfam" id="PF00078">
    <property type="entry name" value="RVT_1"/>
    <property type="match status" value="1"/>
</dbReference>
<comment type="caution">
    <text evidence="4">The sequence shown here is derived from an EMBL/GenBank/DDBJ whole genome shotgun (WGS) entry which is preliminary data.</text>
</comment>
<dbReference type="SUPFAM" id="SSF53098">
    <property type="entry name" value="Ribonuclease H-like"/>
    <property type="match status" value="1"/>
</dbReference>
<accession>A0AAW2UHM4</accession>
<evidence type="ECO:0000256" key="1">
    <source>
        <dbReference type="SAM" id="MobiDB-lite"/>
    </source>
</evidence>
<dbReference type="AlphaFoldDB" id="A0AAW2UHM4"/>
<dbReference type="Gene3D" id="1.10.340.70">
    <property type="match status" value="1"/>
</dbReference>
<feature type="domain" description="Reverse transcriptase" evidence="2">
    <location>
        <begin position="42"/>
        <end position="112"/>
    </location>
</feature>
<evidence type="ECO:0000259" key="3">
    <source>
        <dbReference type="Pfam" id="PF17919"/>
    </source>
</evidence>
<dbReference type="PANTHER" id="PTHR48475:SF2">
    <property type="entry name" value="RIBONUCLEASE H"/>
    <property type="match status" value="1"/>
</dbReference>
<reference evidence="4" key="1">
    <citation type="submission" date="2020-06" db="EMBL/GenBank/DDBJ databases">
        <authorList>
            <person name="Li T."/>
            <person name="Hu X."/>
            <person name="Zhang T."/>
            <person name="Song X."/>
            <person name="Zhang H."/>
            <person name="Dai N."/>
            <person name="Sheng W."/>
            <person name="Hou X."/>
            <person name="Wei L."/>
        </authorList>
    </citation>
    <scope>NUCLEOTIDE SEQUENCE</scope>
    <source>
        <strain evidence="4">KEN1</strain>
        <tissue evidence="4">Leaf</tissue>
    </source>
</reference>
<dbReference type="Pfam" id="PF17919">
    <property type="entry name" value="RT_RNaseH_2"/>
    <property type="match status" value="1"/>
</dbReference>
<dbReference type="InterPro" id="IPR036397">
    <property type="entry name" value="RNaseH_sf"/>
</dbReference>
<dbReference type="InterPro" id="IPR043128">
    <property type="entry name" value="Rev_trsase/Diguanyl_cyclase"/>
</dbReference>
<dbReference type="PANTHER" id="PTHR48475">
    <property type="entry name" value="RIBONUCLEASE H"/>
    <property type="match status" value="1"/>
</dbReference>
<proteinExistence type="predicted"/>
<evidence type="ECO:0000313" key="4">
    <source>
        <dbReference type="EMBL" id="KAL0416459.1"/>
    </source>
</evidence>
<dbReference type="GO" id="GO:0003676">
    <property type="term" value="F:nucleic acid binding"/>
    <property type="evidence" value="ECO:0007669"/>
    <property type="project" value="InterPro"/>
</dbReference>
<dbReference type="InterPro" id="IPR000477">
    <property type="entry name" value="RT_dom"/>
</dbReference>
<dbReference type="InterPro" id="IPR043502">
    <property type="entry name" value="DNA/RNA_pol_sf"/>
</dbReference>
<gene>
    <name evidence="4" type="ORF">Slati_3477800</name>
</gene>
<dbReference type="InterPro" id="IPR012337">
    <property type="entry name" value="RNaseH-like_sf"/>
</dbReference>
<dbReference type="EMBL" id="JACGWN010000012">
    <property type="protein sequence ID" value="KAL0416459.1"/>
    <property type="molecule type" value="Genomic_DNA"/>
</dbReference>